<organism evidence="1 2">
    <name type="scientific">Heterorhabditis bacteriophora</name>
    <name type="common">Entomopathogenic nematode worm</name>
    <dbReference type="NCBI Taxonomy" id="37862"/>
    <lineage>
        <taxon>Eukaryota</taxon>
        <taxon>Metazoa</taxon>
        <taxon>Ecdysozoa</taxon>
        <taxon>Nematoda</taxon>
        <taxon>Chromadorea</taxon>
        <taxon>Rhabditida</taxon>
        <taxon>Rhabditina</taxon>
        <taxon>Rhabditomorpha</taxon>
        <taxon>Strongyloidea</taxon>
        <taxon>Heterorhabditidae</taxon>
        <taxon>Heterorhabditis</taxon>
    </lineage>
</organism>
<dbReference type="WBParaSite" id="Hba_03088">
    <property type="protein sequence ID" value="Hba_03088"/>
    <property type="gene ID" value="Hba_03088"/>
</dbReference>
<accession>A0A1I7WDS8</accession>
<dbReference type="AlphaFoldDB" id="A0A1I7WDS8"/>
<proteinExistence type="predicted"/>
<protein>
    <submittedName>
        <fullName evidence="2">Uncharacterized protein</fullName>
    </submittedName>
</protein>
<evidence type="ECO:0000313" key="2">
    <source>
        <dbReference type="WBParaSite" id="Hba_03088"/>
    </source>
</evidence>
<name>A0A1I7WDS8_HETBA</name>
<sequence>MINRHRRNHILQEDTALLTRIFL</sequence>
<reference evidence="2" key="1">
    <citation type="submission" date="2016-11" db="UniProtKB">
        <authorList>
            <consortium name="WormBaseParasite"/>
        </authorList>
    </citation>
    <scope>IDENTIFICATION</scope>
</reference>
<keyword evidence="1" id="KW-1185">Reference proteome</keyword>
<dbReference type="Proteomes" id="UP000095283">
    <property type="component" value="Unplaced"/>
</dbReference>
<evidence type="ECO:0000313" key="1">
    <source>
        <dbReference type="Proteomes" id="UP000095283"/>
    </source>
</evidence>